<feature type="domain" description="TMEM205-like" evidence="6">
    <location>
        <begin position="16"/>
        <end position="109"/>
    </location>
</feature>
<dbReference type="RefSeq" id="XP_002549294.1">
    <property type="nucleotide sequence ID" value="XM_002549248.1"/>
</dbReference>
<feature type="transmembrane region" description="Helical" evidence="5">
    <location>
        <begin position="80"/>
        <end position="101"/>
    </location>
</feature>
<dbReference type="VEuPathDB" id="FungiDB:CTRG_03591"/>
<proteinExistence type="predicted"/>
<sequence>MFCQLGLNTRVPYHFLFYSLTFGGSAFYSFIVSPLVFKKLPRDEFSNLQNKVFPTYFTLQTIAPAILALSQPLAYCPFTLGLLGLSSLGGALNYLWLLPVCKQIKEDRNKLVADKANVGADGEPTEEFKKLNKRFGCYHGISTLVNIISIAALGVYGIGLAKGLSKIKF</sequence>
<evidence type="ECO:0000256" key="4">
    <source>
        <dbReference type="ARBA" id="ARBA00023136"/>
    </source>
</evidence>
<evidence type="ECO:0000313" key="8">
    <source>
        <dbReference type="Proteomes" id="UP000002037"/>
    </source>
</evidence>
<gene>
    <name evidence="7" type="ORF">CTRG_03591</name>
</gene>
<dbReference type="KEGG" id="ctp:CTRG_03591"/>
<accession>C5MBZ9</accession>
<dbReference type="InterPro" id="IPR025423">
    <property type="entry name" value="TMEM205-like"/>
</dbReference>
<evidence type="ECO:0000256" key="5">
    <source>
        <dbReference type="SAM" id="Phobius"/>
    </source>
</evidence>
<organism evidence="7 8">
    <name type="scientific">Candida tropicalis (strain ATCC MYA-3404 / T1)</name>
    <name type="common">Yeast</name>
    <dbReference type="NCBI Taxonomy" id="294747"/>
    <lineage>
        <taxon>Eukaryota</taxon>
        <taxon>Fungi</taxon>
        <taxon>Dikarya</taxon>
        <taxon>Ascomycota</taxon>
        <taxon>Saccharomycotina</taxon>
        <taxon>Pichiomycetes</taxon>
        <taxon>Debaryomycetaceae</taxon>
        <taxon>Candida/Lodderomyces clade</taxon>
        <taxon>Candida</taxon>
    </lineage>
</organism>
<feature type="transmembrane region" description="Helical" evidence="5">
    <location>
        <begin position="15"/>
        <end position="37"/>
    </location>
</feature>
<keyword evidence="2 5" id="KW-0812">Transmembrane</keyword>
<keyword evidence="3 5" id="KW-1133">Transmembrane helix</keyword>
<dbReference type="HOGENOM" id="CLU_094297_2_0_1"/>
<keyword evidence="4 5" id="KW-0472">Membrane</keyword>
<protein>
    <recommendedName>
        <fullName evidence="6">TMEM205-like domain-containing protein</fullName>
    </recommendedName>
</protein>
<evidence type="ECO:0000313" key="7">
    <source>
        <dbReference type="EMBL" id="EER33166.1"/>
    </source>
</evidence>
<dbReference type="STRING" id="294747.C5MBZ9"/>
<comment type="subcellular location">
    <subcellularLocation>
        <location evidence="1">Membrane</location>
    </subcellularLocation>
</comment>
<feature type="transmembrane region" description="Helical" evidence="5">
    <location>
        <begin position="137"/>
        <end position="159"/>
    </location>
</feature>
<evidence type="ECO:0000259" key="6">
    <source>
        <dbReference type="Pfam" id="PF13664"/>
    </source>
</evidence>
<feature type="transmembrane region" description="Helical" evidence="5">
    <location>
        <begin position="57"/>
        <end position="74"/>
    </location>
</feature>
<keyword evidence="8" id="KW-1185">Reference proteome</keyword>
<dbReference type="GeneID" id="8297447"/>
<dbReference type="EMBL" id="GG692398">
    <property type="protein sequence ID" value="EER33166.1"/>
    <property type="molecule type" value="Genomic_DNA"/>
</dbReference>
<dbReference type="PANTHER" id="PTHR23241:SF102">
    <property type="entry name" value="LD23009P"/>
    <property type="match status" value="1"/>
</dbReference>
<evidence type="ECO:0000256" key="1">
    <source>
        <dbReference type="ARBA" id="ARBA00004370"/>
    </source>
</evidence>
<dbReference type="OrthoDB" id="1641132at2759"/>
<reference evidence="7 8" key="1">
    <citation type="journal article" date="2009" name="Nature">
        <title>Evolution of pathogenicity and sexual reproduction in eight Candida genomes.</title>
        <authorList>
            <person name="Butler G."/>
            <person name="Rasmussen M.D."/>
            <person name="Lin M.F."/>
            <person name="Santos M.A."/>
            <person name="Sakthikumar S."/>
            <person name="Munro C.A."/>
            <person name="Rheinbay E."/>
            <person name="Grabherr M."/>
            <person name="Forche A."/>
            <person name="Reedy J.L."/>
            <person name="Agrafioti I."/>
            <person name="Arnaud M.B."/>
            <person name="Bates S."/>
            <person name="Brown A.J."/>
            <person name="Brunke S."/>
            <person name="Costanzo M.C."/>
            <person name="Fitzpatrick D.A."/>
            <person name="de Groot P.W."/>
            <person name="Harris D."/>
            <person name="Hoyer L.L."/>
            <person name="Hube B."/>
            <person name="Klis F.M."/>
            <person name="Kodira C."/>
            <person name="Lennard N."/>
            <person name="Logue M.E."/>
            <person name="Martin R."/>
            <person name="Neiman A.M."/>
            <person name="Nikolaou E."/>
            <person name="Quail M.A."/>
            <person name="Quinn J."/>
            <person name="Santos M.C."/>
            <person name="Schmitzberger F.F."/>
            <person name="Sherlock G."/>
            <person name="Shah P."/>
            <person name="Silverstein K.A."/>
            <person name="Skrzypek M.S."/>
            <person name="Soll D."/>
            <person name="Staggs R."/>
            <person name="Stansfield I."/>
            <person name="Stumpf M.P."/>
            <person name="Sudbery P.E."/>
            <person name="Srikantha T."/>
            <person name="Zeng Q."/>
            <person name="Berman J."/>
            <person name="Berriman M."/>
            <person name="Heitman J."/>
            <person name="Gow N.A."/>
            <person name="Lorenz M.C."/>
            <person name="Birren B.W."/>
            <person name="Kellis M."/>
            <person name="Cuomo C.A."/>
        </authorList>
    </citation>
    <scope>NUCLEOTIDE SEQUENCE [LARGE SCALE GENOMIC DNA]</scope>
    <source>
        <strain evidence="8">ATCC MYA-3404 / T1</strain>
    </source>
</reference>
<dbReference type="PANTHER" id="PTHR23241">
    <property type="entry name" value="LATE EMBRYOGENESIS ABUNDANT PLANTS LEA-RELATED"/>
    <property type="match status" value="1"/>
</dbReference>
<dbReference type="GO" id="GO:0016020">
    <property type="term" value="C:membrane"/>
    <property type="evidence" value="ECO:0007669"/>
    <property type="project" value="UniProtKB-SubCell"/>
</dbReference>
<dbReference type="AlphaFoldDB" id="C5MBZ9"/>
<dbReference type="Pfam" id="PF13664">
    <property type="entry name" value="DUF4149"/>
    <property type="match status" value="1"/>
</dbReference>
<name>C5MBZ9_CANTT</name>
<dbReference type="Proteomes" id="UP000002037">
    <property type="component" value="Unassembled WGS sequence"/>
</dbReference>
<evidence type="ECO:0000256" key="2">
    <source>
        <dbReference type="ARBA" id="ARBA00022692"/>
    </source>
</evidence>
<dbReference type="eggNOG" id="ENOG502S0PF">
    <property type="taxonomic scope" value="Eukaryota"/>
</dbReference>
<dbReference type="InterPro" id="IPR053009">
    <property type="entry name" value="Xanthocillin_Biosynth-Assoc"/>
</dbReference>
<evidence type="ECO:0000256" key="3">
    <source>
        <dbReference type="ARBA" id="ARBA00022989"/>
    </source>
</evidence>